<feature type="region of interest" description="Disordered" evidence="3">
    <location>
        <begin position="26"/>
        <end position="65"/>
    </location>
</feature>
<feature type="domain" description="Thiamine pyrophosphate enzyme TPP-binding" evidence="5">
    <location>
        <begin position="277"/>
        <end position="315"/>
    </location>
</feature>
<proteinExistence type="inferred from homology"/>
<evidence type="ECO:0000259" key="4">
    <source>
        <dbReference type="Pfam" id="PF00205"/>
    </source>
</evidence>
<dbReference type="AlphaFoldDB" id="A0A199UTZ2"/>
<feature type="compositionally biased region" description="Basic and acidic residues" evidence="3">
    <location>
        <begin position="333"/>
        <end position="350"/>
    </location>
</feature>
<dbReference type="GO" id="GO:0050660">
    <property type="term" value="F:flavin adenine dinucleotide binding"/>
    <property type="evidence" value="ECO:0007669"/>
    <property type="project" value="TreeGrafter"/>
</dbReference>
<dbReference type="GO" id="GO:0003984">
    <property type="term" value="F:acetolactate synthase activity"/>
    <property type="evidence" value="ECO:0007669"/>
    <property type="project" value="TreeGrafter"/>
</dbReference>
<evidence type="ECO:0000313" key="7">
    <source>
        <dbReference type="Proteomes" id="UP000092600"/>
    </source>
</evidence>
<dbReference type="GO" id="GO:0009097">
    <property type="term" value="P:isoleucine biosynthetic process"/>
    <property type="evidence" value="ECO:0007669"/>
    <property type="project" value="TreeGrafter"/>
</dbReference>
<dbReference type="InterPro" id="IPR012000">
    <property type="entry name" value="Thiamin_PyroP_enz_cen_dom"/>
</dbReference>
<feature type="region of interest" description="Disordered" evidence="3">
    <location>
        <begin position="311"/>
        <end position="353"/>
    </location>
</feature>
<evidence type="ECO:0000256" key="2">
    <source>
        <dbReference type="ARBA" id="ARBA00023052"/>
    </source>
</evidence>
<reference evidence="6 7" key="1">
    <citation type="journal article" date="2016" name="DNA Res.">
        <title>The draft genome of MD-2 pineapple using hybrid error correction of long reads.</title>
        <authorList>
            <person name="Redwan R.M."/>
            <person name="Saidin A."/>
            <person name="Kumar S.V."/>
        </authorList>
    </citation>
    <scope>NUCLEOTIDE SEQUENCE [LARGE SCALE GENOMIC DNA]</scope>
    <source>
        <strain evidence="7">cv. MD2</strain>
        <tissue evidence="6">Leaf</tissue>
    </source>
</reference>
<dbReference type="Pfam" id="PF02775">
    <property type="entry name" value="TPP_enzyme_C"/>
    <property type="match status" value="1"/>
</dbReference>
<dbReference type="STRING" id="4615.A0A199UTZ2"/>
<feature type="compositionally biased region" description="Pro residues" evidence="3">
    <location>
        <begin position="32"/>
        <end position="41"/>
    </location>
</feature>
<name>A0A199UTZ2_ANACO</name>
<dbReference type="Gene3D" id="3.40.50.970">
    <property type="match status" value="1"/>
</dbReference>
<dbReference type="GO" id="GO:0030976">
    <property type="term" value="F:thiamine pyrophosphate binding"/>
    <property type="evidence" value="ECO:0007669"/>
    <property type="project" value="InterPro"/>
</dbReference>
<dbReference type="EMBL" id="LSRQ01005110">
    <property type="protein sequence ID" value="OAY68106.1"/>
    <property type="molecule type" value="Genomic_DNA"/>
</dbReference>
<dbReference type="PANTHER" id="PTHR18968:SF13">
    <property type="entry name" value="ACETOLACTATE SYNTHASE CATALYTIC SUBUNIT, MITOCHONDRIAL"/>
    <property type="match status" value="1"/>
</dbReference>
<dbReference type="Proteomes" id="UP000092600">
    <property type="component" value="Unassembled WGS sequence"/>
</dbReference>
<dbReference type="InterPro" id="IPR011766">
    <property type="entry name" value="TPP_enzyme_TPP-bd"/>
</dbReference>
<dbReference type="SUPFAM" id="SSF52467">
    <property type="entry name" value="DHS-like NAD/FAD-binding domain"/>
    <property type="match status" value="1"/>
</dbReference>
<dbReference type="GO" id="GO:0009099">
    <property type="term" value="P:L-valine biosynthetic process"/>
    <property type="evidence" value="ECO:0007669"/>
    <property type="project" value="TreeGrafter"/>
</dbReference>
<comment type="caution">
    <text evidence="6">The sequence shown here is derived from an EMBL/GenBank/DDBJ whole genome shotgun (WGS) entry which is preliminary data.</text>
</comment>
<keyword evidence="2" id="KW-0786">Thiamine pyrophosphate</keyword>
<dbReference type="InterPro" id="IPR029035">
    <property type="entry name" value="DHS-like_NAD/FAD-binding_dom"/>
</dbReference>
<organism evidence="6 7">
    <name type="scientific">Ananas comosus</name>
    <name type="common">Pineapple</name>
    <name type="synonym">Ananas ananas</name>
    <dbReference type="NCBI Taxonomy" id="4615"/>
    <lineage>
        <taxon>Eukaryota</taxon>
        <taxon>Viridiplantae</taxon>
        <taxon>Streptophyta</taxon>
        <taxon>Embryophyta</taxon>
        <taxon>Tracheophyta</taxon>
        <taxon>Spermatophyta</taxon>
        <taxon>Magnoliopsida</taxon>
        <taxon>Liliopsida</taxon>
        <taxon>Poales</taxon>
        <taxon>Bromeliaceae</taxon>
        <taxon>Bromelioideae</taxon>
        <taxon>Ananas</taxon>
    </lineage>
</organism>
<comment type="similarity">
    <text evidence="1">Belongs to the TPP enzyme family.</text>
</comment>
<accession>A0A199UTZ2</accession>
<dbReference type="InterPro" id="IPR045229">
    <property type="entry name" value="TPP_enz"/>
</dbReference>
<dbReference type="SUPFAM" id="SSF52518">
    <property type="entry name" value="Thiamin diphosphate-binding fold (THDP-binding)"/>
    <property type="match status" value="1"/>
</dbReference>
<feature type="region of interest" description="Disordered" evidence="3">
    <location>
        <begin position="103"/>
        <end position="131"/>
    </location>
</feature>
<evidence type="ECO:0000313" key="6">
    <source>
        <dbReference type="EMBL" id="OAY68106.1"/>
    </source>
</evidence>
<protein>
    <submittedName>
        <fullName evidence="6">Acetolactate synthase 1, chloroplastic</fullName>
    </submittedName>
</protein>
<dbReference type="GO" id="GO:0000287">
    <property type="term" value="F:magnesium ion binding"/>
    <property type="evidence" value="ECO:0007669"/>
    <property type="project" value="InterPro"/>
</dbReference>
<dbReference type="Gene3D" id="3.40.50.1220">
    <property type="entry name" value="TPP-binding domain"/>
    <property type="match status" value="2"/>
</dbReference>
<evidence type="ECO:0000256" key="3">
    <source>
        <dbReference type="SAM" id="MobiDB-lite"/>
    </source>
</evidence>
<dbReference type="PANTHER" id="PTHR18968">
    <property type="entry name" value="THIAMINE PYROPHOSPHATE ENZYMES"/>
    <property type="match status" value="1"/>
</dbReference>
<evidence type="ECO:0000256" key="1">
    <source>
        <dbReference type="ARBA" id="ARBA00007812"/>
    </source>
</evidence>
<dbReference type="Pfam" id="PF00205">
    <property type="entry name" value="TPP_enzyme_M"/>
    <property type="match status" value="1"/>
</dbReference>
<dbReference type="GO" id="GO:0005948">
    <property type="term" value="C:acetolactate synthase complex"/>
    <property type="evidence" value="ECO:0007669"/>
    <property type="project" value="TreeGrafter"/>
</dbReference>
<feature type="domain" description="Thiamine pyrophosphate enzyme central" evidence="4">
    <location>
        <begin position="137"/>
        <end position="220"/>
    </location>
</feature>
<sequence>MKPAHLCSPYKKASSGHFSFLPPNHSSCSPWPHLPPPPPCSLPATRKLSPSPSPPPPSSLPRTFRSPAVPKRFSIALVEALERSGVSDVFAYRGSASVAIHQALTRSPFRHQPPSPPRAGRGLRRRPPAGSQRGLLPVLYVGGGCSSTSRLLCGFASLTGIPLANTLTGLGSYPTDGGLSLGMLRVHGHNSDLLLAFGVRFDDRATGRLESFARGATVVHEAGLHRELNFSSWLKELDEQKQAFPLSDRTSGDEIALQRAIQVLDELTGGEVIVSTGVGQHQMWAAQYYNCRRPRQWLSSAGLGAIGFGLPAARGRSGSGKPGSDRGRHRRGRELPHERSGAGDDSRGEPPGEAMILINQHSGMVV</sequence>
<evidence type="ECO:0000259" key="5">
    <source>
        <dbReference type="Pfam" id="PF02775"/>
    </source>
</evidence>
<dbReference type="InterPro" id="IPR029061">
    <property type="entry name" value="THDP-binding"/>
</dbReference>
<gene>
    <name evidence="6" type="ORF">ACMD2_13443</name>
</gene>